<feature type="transmembrane region" description="Helical" evidence="4">
    <location>
        <begin position="60"/>
        <end position="81"/>
    </location>
</feature>
<feature type="transmembrane region" description="Helical" evidence="4">
    <location>
        <begin position="147"/>
        <end position="167"/>
    </location>
</feature>
<dbReference type="SUPFAM" id="SSF103473">
    <property type="entry name" value="MFS general substrate transporter"/>
    <property type="match status" value="1"/>
</dbReference>
<feature type="transmembrane region" description="Helical" evidence="4">
    <location>
        <begin position="114"/>
        <end position="135"/>
    </location>
</feature>
<evidence type="ECO:0000256" key="2">
    <source>
        <dbReference type="ARBA" id="ARBA00022989"/>
    </source>
</evidence>
<name>A0A148KNI9_9ALTE</name>
<dbReference type="RefSeq" id="WP_068379559.1">
    <property type="nucleotide sequence ID" value="NZ_LSNE01000009.1"/>
</dbReference>
<feature type="transmembrane region" description="Helical" evidence="4">
    <location>
        <begin position="216"/>
        <end position="238"/>
    </location>
</feature>
<dbReference type="STRING" id="1799789.AX660_20325"/>
<comment type="caution">
    <text evidence="5">The sequence shown here is derived from an EMBL/GenBank/DDBJ whole genome shotgun (WGS) entry which is preliminary data.</text>
</comment>
<feature type="non-terminal residue" evidence="5">
    <location>
        <position position="347"/>
    </location>
</feature>
<dbReference type="InterPro" id="IPR036259">
    <property type="entry name" value="MFS_trans_sf"/>
</dbReference>
<feature type="transmembrane region" description="Helical" evidence="4">
    <location>
        <begin position="250"/>
        <end position="272"/>
    </location>
</feature>
<accession>A0A148KNI9</accession>
<organism evidence="5 6">
    <name type="scientific">Paraglaciecola hydrolytica</name>
    <dbReference type="NCBI Taxonomy" id="1799789"/>
    <lineage>
        <taxon>Bacteria</taxon>
        <taxon>Pseudomonadati</taxon>
        <taxon>Pseudomonadota</taxon>
        <taxon>Gammaproteobacteria</taxon>
        <taxon>Alteromonadales</taxon>
        <taxon>Alteromonadaceae</taxon>
        <taxon>Paraglaciecola</taxon>
    </lineage>
</organism>
<evidence type="ECO:0000313" key="5">
    <source>
        <dbReference type="EMBL" id="KXI27867.1"/>
    </source>
</evidence>
<dbReference type="AlphaFoldDB" id="A0A148KNI9"/>
<feature type="transmembrane region" description="Helical" evidence="4">
    <location>
        <begin position="279"/>
        <end position="297"/>
    </location>
</feature>
<evidence type="ECO:0000256" key="1">
    <source>
        <dbReference type="ARBA" id="ARBA00022692"/>
    </source>
</evidence>
<evidence type="ECO:0000256" key="4">
    <source>
        <dbReference type="SAM" id="Phobius"/>
    </source>
</evidence>
<keyword evidence="6" id="KW-1185">Reference proteome</keyword>
<feature type="transmembrane region" description="Helical" evidence="4">
    <location>
        <begin position="88"/>
        <end position="108"/>
    </location>
</feature>
<keyword evidence="3 4" id="KW-0472">Membrane</keyword>
<dbReference type="Gene3D" id="1.20.1250.20">
    <property type="entry name" value="MFS general substrate transporter like domains"/>
    <property type="match status" value="1"/>
</dbReference>
<dbReference type="OrthoDB" id="7628497at2"/>
<keyword evidence="2 4" id="KW-1133">Transmembrane helix</keyword>
<dbReference type="GO" id="GO:0022857">
    <property type="term" value="F:transmembrane transporter activity"/>
    <property type="evidence" value="ECO:0007669"/>
    <property type="project" value="InterPro"/>
</dbReference>
<dbReference type="InterPro" id="IPR011701">
    <property type="entry name" value="MFS"/>
</dbReference>
<feature type="transmembrane region" description="Helical" evidence="4">
    <location>
        <begin position="21"/>
        <end position="40"/>
    </location>
</feature>
<dbReference type="EMBL" id="LSNE01000009">
    <property type="protein sequence ID" value="KXI27867.1"/>
    <property type="molecule type" value="Genomic_DNA"/>
</dbReference>
<gene>
    <name evidence="5" type="ORF">AX660_20325</name>
</gene>
<keyword evidence="1 4" id="KW-0812">Transmembrane</keyword>
<dbReference type="Pfam" id="PF07690">
    <property type="entry name" value="MFS_1"/>
    <property type="match status" value="1"/>
</dbReference>
<feature type="transmembrane region" description="Helical" evidence="4">
    <location>
        <begin position="173"/>
        <end position="196"/>
    </location>
</feature>
<evidence type="ECO:0000313" key="6">
    <source>
        <dbReference type="Proteomes" id="UP000070299"/>
    </source>
</evidence>
<proteinExistence type="predicted"/>
<sequence length="347" mass="37147">MTIQLEPNQSNSSWKVAPHGMLARIFLAFLTTAGIFYINIMPALVSGLKEGLEFTNQQAGFISSANLYAAAAGALSAVFLVKHIQWKTWAYVLLIALLCIDFASMHIVSANVMIGVRAIHGLVGGLLVGIGFAVISRTTDADKTFGYLLLIQWGLGGLGIMYLPGLVPEYGTSALFTSLMTFTLVTLLMLPFLPLYAIAKVDPLAPLPAKIRRVPLVLNLFAIFLFQAANMGLFAFIIGLAKAEGLTIDFISPALAAGSWIALFGSMLVIIIGTKYGRTLPLLASIVLTAICSWLLIFSEIPMVYLLANIVIGITWAFALPYMFGICSELDKAGQLAALGGFASKMG</sequence>
<protein>
    <submittedName>
        <fullName evidence="5">MFS transporter</fullName>
    </submittedName>
</protein>
<evidence type="ECO:0000256" key="3">
    <source>
        <dbReference type="ARBA" id="ARBA00023136"/>
    </source>
</evidence>
<dbReference type="Proteomes" id="UP000070299">
    <property type="component" value="Unassembled WGS sequence"/>
</dbReference>
<reference evidence="6" key="1">
    <citation type="submission" date="2016-02" db="EMBL/GenBank/DDBJ databases">
        <authorList>
            <person name="Schultz-Johansen M."/>
            <person name="Glaring M.A."/>
            <person name="Bech P.K."/>
            <person name="Stougaard P."/>
        </authorList>
    </citation>
    <scope>NUCLEOTIDE SEQUENCE [LARGE SCALE GENOMIC DNA]</scope>
    <source>
        <strain evidence="6">S66</strain>
    </source>
</reference>
<feature type="transmembrane region" description="Helical" evidence="4">
    <location>
        <begin position="303"/>
        <end position="324"/>
    </location>
</feature>